<comment type="similarity">
    <text evidence="1">Belongs to the UPF0337 (CsbD) family.</text>
</comment>
<dbReference type="InterPro" id="IPR008462">
    <property type="entry name" value="CsbD"/>
</dbReference>
<dbReference type="Gene3D" id="1.10.1470.10">
    <property type="entry name" value="YjbJ"/>
    <property type="match status" value="1"/>
</dbReference>
<evidence type="ECO:0000256" key="1">
    <source>
        <dbReference type="ARBA" id="ARBA00009129"/>
    </source>
</evidence>
<evidence type="ECO:0000259" key="2">
    <source>
        <dbReference type="Pfam" id="PF05532"/>
    </source>
</evidence>
<organism evidence="3 4">
    <name type="scientific">Novacetimonas hansenii ATCC 23769</name>
    <dbReference type="NCBI Taxonomy" id="714995"/>
    <lineage>
        <taxon>Bacteria</taxon>
        <taxon>Pseudomonadati</taxon>
        <taxon>Pseudomonadota</taxon>
        <taxon>Alphaproteobacteria</taxon>
        <taxon>Acetobacterales</taxon>
        <taxon>Acetobacteraceae</taxon>
        <taxon>Novacetimonas</taxon>
    </lineage>
</organism>
<sequence>MEPDAHRGVGICMADRHDQATRRVRTIWYGHTSTESGSIIMGEFTDKLKGTADKTVGSIKETVGKATGNEELQAKGTAQKLKGEAEKAVGSVKGAINKI</sequence>
<dbReference type="EMBL" id="ADTV01000058">
    <property type="protein sequence ID" value="EFG83198.1"/>
    <property type="molecule type" value="Genomic_DNA"/>
</dbReference>
<dbReference type="AlphaFoldDB" id="D5QIC3"/>
<gene>
    <name evidence="3" type="ORF">GXY_14522</name>
</gene>
<comment type="caution">
    <text evidence="3">The sequence shown here is derived from an EMBL/GenBank/DDBJ whole genome shotgun (WGS) entry which is preliminary data.</text>
</comment>
<dbReference type="Proteomes" id="UP000006468">
    <property type="component" value="Chromosome"/>
</dbReference>
<dbReference type="SUPFAM" id="SSF69047">
    <property type="entry name" value="Hypothetical protein YjbJ"/>
    <property type="match status" value="1"/>
</dbReference>
<evidence type="ECO:0000313" key="3">
    <source>
        <dbReference type="EMBL" id="EFG83198.1"/>
    </source>
</evidence>
<evidence type="ECO:0000313" key="4">
    <source>
        <dbReference type="Proteomes" id="UP000006468"/>
    </source>
</evidence>
<protein>
    <submittedName>
        <fullName evidence="3">CsbD family protein</fullName>
    </submittedName>
</protein>
<proteinExistence type="inferred from homology"/>
<name>D5QIC3_NOVHA</name>
<dbReference type="InterPro" id="IPR036629">
    <property type="entry name" value="YjbJ_sf"/>
</dbReference>
<dbReference type="HOGENOM" id="CLU_2316589_0_0_5"/>
<reference evidence="3 4" key="1">
    <citation type="journal article" date="2010" name="J. Bacteriol.">
        <title>Genome sequence of a cellulose-producing bacterium, Gluconacetobacter hansenii ATCC 23769.</title>
        <authorList>
            <person name="Iyer P.R."/>
            <person name="Geib S.M."/>
            <person name="Catchmark J."/>
            <person name="Kao T.H."/>
            <person name="Tien M."/>
        </authorList>
    </citation>
    <scope>NUCLEOTIDE SEQUENCE [LARGE SCALE GENOMIC DNA]</scope>
    <source>
        <strain evidence="3 4">ATCC 23769</strain>
    </source>
</reference>
<dbReference type="Pfam" id="PF05532">
    <property type="entry name" value="CsbD"/>
    <property type="match status" value="1"/>
</dbReference>
<feature type="domain" description="CsbD-like" evidence="2">
    <location>
        <begin position="46"/>
        <end position="97"/>
    </location>
</feature>
<accession>D5QIC3</accession>